<protein>
    <recommendedName>
        <fullName evidence="2">Myb/SANT-like DNA-binding domain-containing protein</fullName>
    </recommendedName>
</protein>
<evidence type="ECO:0000313" key="3">
    <source>
        <dbReference type="Ensembl" id="ENSUAMP00000001117.1"/>
    </source>
</evidence>
<dbReference type="InterPro" id="IPR044822">
    <property type="entry name" value="Myb_DNA-bind_4"/>
</dbReference>
<feature type="region of interest" description="Disordered" evidence="1">
    <location>
        <begin position="73"/>
        <end position="159"/>
    </location>
</feature>
<organism evidence="3 4">
    <name type="scientific">Ursus americanus</name>
    <name type="common">American black bear</name>
    <name type="synonym">Euarctos americanus</name>
    <dbReference type="NCBI Taxonomy" id="9643"/>
    <lineage>
        <taxon>Eukaryota</taxon>
        <taxon>Metazoa</taxon>
        <taxon>Chordata</taxon>
        <taxon>Craniata</taxon>
        <taxon>Vertebrata</taxon>
        <taxon>Euteleostomi</taxon>
        <taxon>Mammalia</taxon>
        <taxon>Eutheria</taxon>
        <taxon>Laurasiatheria</taxon>
        <taxon>Carnivora</taxon>
        <taxon>Caniformia</taxon>
        <taxon>Ursidae</taxon>
        <taxon>Ursus</taxon>
    </lineage>
</organism>
<dbReference type="Proteomes" id="UP000291022">
    <property type="component" value="Unassembled WGS sequence"/>
</dbReference>
<evidence type="ECO:0000313" key="4">
    <source>
        <dbReference type="Proteomes" id="UP000291022"/>
    </source>
</evidence>
<keyword evidence="4" id="KW-1185">Reference proteome</keyword>
<name>A0A452Q9R7_URSAM</name>
<proteinExistence type="predicted"/>
<reference evidence="4" key="1">
    <citation type="submission" date="2016-06" db="EMBL/GenBank/DDBJ databases">
        <title>De novo assembly and RNA-Seq shows season-dependent expression and editing in black bear kidneys.</title>
        <authorList>
            <person name="Korstanje R."/>
            <person name="Srivastava A."/>
            <person name="Sarsani V.K."/>
            <person name="Sheehan S.M."/>
            <person name="Seger R.L."/>
            <person name="Barter M.E."/>
            <person name="Lindqvist C."/>
            <person name="Brody L.C."/>
            <person name="Mullikin J.C."/>
        </authorList>
    </citation>
    <scope>NUCLEOTIDE SEQUENCE [LARGE SCALE GENOMIC DNA]</scope>
</reference>
<dbReference type="AlphaFoldDB" id="A0A452Q9R7"/>
<dbReference type="OMA" id="PWGCEET"/>
<reference evidence="3" key="2">
    <citation type="submission" date="2025-08" db="UniProtKB">
        <authorList>
            <consortium name="Ensembl"/>
        </authorList>
    </citation>
    <scope>IDENTIFICATION</scope>
</reference>
<evidence type="ECO:0000259" key="2">
    <source>
        <dbReference type="Pfam" id="PF13837"/>
    </source>
</evidence>
<dbReference type="Gene3D" id="1.10.10.60">
    <property type="entry name" value="Homeodomain-like"/>
    <property type="match status" value="1"/>
</dbReference>
<dbReference type="Ensembl" id="ENSUAMT00000001290.1">
    <property type="protein sequence ID" value="ENSUAMP00000001117.1"/>
    <property type="gene ID" value="ENSUAMG00000001081.1"/>
</dbReference>
<dbReference type="PANTHER" id="PTHR47595">
    <property type="entry name" value="HEAT SHOCK 70 KDA PROTEIN 14"/>
    <property type="match status" value="1"/>
</dbReference>
<dbReference type="PANTHER" id="PTHR47595:SF3">
    <property type="entry name" value="MYB_SANT-LIKE DNA-BINDING DOMAIN-CONTAINING PROTEIN"/>
    <property type="match status" value="1"/>
</dbReference>
<accession>A0A452Q9R7</accession>
<reference evidence="3" key="3">
    <citation type="submission" date="2025-09" db="UniProtKB">
        <authorList>
            <consortium name="Ensembl"/>
        </authorList>
    </citation>
    <scope>IDENTIFICATION</scope>
</reference>
<feature type="domain" description="Myb/SANT-like DNA-binding" evidence="2">
    <location>
        <begin position="10"/>
        <end position="66"/>
    </location>
</feature>
<sequence>MLNIEKLQTCQHSQTYRVVAERLWEQGFLRTPEQCRTKFNSLRSRYHKVRAGRVPEPCVLYEEVDAVSGSWVSAPKVASRAVPGQEGRATESGELSQQNGEPTEVGEGVWADGAAGDEEDFWDPGWEGGRLDLPVLFPPRAGRTPDSDSQGTGKSPRAH</sequence>
<dbReference type="Pfam" id="PF13837">
    <property type="entry name" value="Myb_DNA-bind_4"/>
    <property type="match status" value="1"/>
</dbReference>
<dbReference type="GeneTree" id="ENSGT00940000159113"/>
<evidence type="ECO:0000256" key="1">
    <source>
        <dbReference type="SAM" id="MobiDB-lite"/>
    </source>
</evidence>